<dbReference type="Proteomes" id="UP000053319">
    <property type="component" value="Unassembled WGS sequence"/>
</dbReference>
<dbReference type="HOGENOM" id="CLU_092523_0_0_1"/>
<evidence type="ECO:0000313" key="1">
    <source>
        <dbReference type="EMBL" id="EJF55462.1"/>
    </source>
</evidence>
<protein>
    <submittedName>
        <fullName evidence="1">Uncharacterized protein</fullName>
    </submittedName>
</protein>
<dbReference type="EMBL" id="JH719626">
    <property type="protein sequence ID" value="EJF55462.1"/>
    <property type="molecule type" value="Genomic_DNA"/>
</dbReference>
<gene>
    <name evidence="1" type="ORF">DICSQDRAFT_73897</name>
</gene>
<sequence length="184" mass="21342">MHSQQDYVFEVYYEEDEAIADIDWGSNNKEDQRLSEAHVFSGRYKPVAQQVKPIPGVFPEGARVVRQIPEDPLLTLPYLSPHPPEFVPTGKLTKERLEAMKINEGGFLWPEEERLFQHIFRLNEGVLAFEESDRGTFHEDYFSPYIIPTVPHVPWVEKNIPIPPGIRDEVIKLLREKLEAGVYE</sequence>
<reference evidence="1 2" key="1">
    <citation type="journal article" date="2012" name="Science">
        <title>The Paleozoic origin of enzymatic lignin decomposition reconstructed from 31 fungal genomes.</title>
        <authorList>
            <person name="Floudas D."/>
            <person name="Binder M."/>
            <person name="Riley R."/>
            <person name="Barry K."/>
            <person name="Blanchette R.A."/>
            <person name="Henrissat B."/>
            <person name="Martinez A.T."/>
            <person name="Otillar R."/>
            <person name="Spatafora J.W."/>
            <person name="Yadav J.S."/>
            <person name="Aerts A."/>
            <person name="Benoit I."/>
            <person name="Boyd A."/>
            <person name="Carlson A."/>
            <person name="Copeland A."/>
            <person name="Coutinho P.M."/>
            <person name="de Vries R.P."/>
            <person name="Ferreira P."/>
            <person name="Findley K."/>
            <person name="Foster B."/>
            <person name="Gaskell J."/>
            <person name="Glotzer D."/>
            <person name="Gorecki P."/>
            <person name="Heitman J."/>
            <person name="Hesse C."/>
            <person name="Hori C."/>
            <person name="Igarashi K."/>
            <person name="Jurgens J.A."/>
            <person name="Kallen N."/>
            <person name="Kersten P."/>
            <person name="Kohler A."/>
            <person name="Kuees U."/>
            <person name="Kumar T.K.A."/>
            <person name="Kuo A."/>
            <person name="LaButti K."/>
            <person name="Larrondo L.F."/>
            <person name="Lindquist E."/>
            <person name="Ling A."/>
            <person name="Lombard V."/>
            <person name="Lucas S."/>
            <person name="Lundell T."/>
            <person name="Martin R."/>
            <person name="McLaughlin D.J."/>
            <person name="Morgenstern I."/>
            <person name="Morin E."/>
            <person name="Murat C."/>
            <person name="Nagy L.G."/>
            <person name="Nolan M."/>
            <person name="Ohm R.A."/>
            <person name="Patyshakuliyeva A."/>
            <person name="Rokas A."/>
            <person name="Ruiz-Duenas F.J."/>
            <person name="Sabat G."/>
            <person name="Salamov A."/>
            <person name="Samejima M."/>
            <person name="Schmutz J."/>
            <person name="Slot J.C."/>
            <person name="St John F."/>
            <person name="Stenlid J."/>
            <person name="Sun H."/>
            <person name="Sun S."/>
            <person name="Syed K."/>
            <person name="Tsang A."/>
            <person name="Wiebenga A."/>
            <person name="Young D."/>
            <person name="Pisabarro A."/>
            <person name="Eastwood D.C."/>
            <person name="Martin F."/>
            <person name="Cullen D."/>
            <person name="Grigoriev I.V."/>
            <person name="Hibbett D.S."/>
        </authorList>
    </citation>
    <scope>NUCLEOTIDE SEQUENCE [LARGE SCALE GENOMIC DNA]</scope>
    <source>
        <strain evidence="1 2">LYAD-421 SS1</strain>
    </source>
</reference>
<evidence type="ECO:0000313" key="2">
    <source>
        <dbReference type="Proteomes" id="UP000053319"/>
    </source>
</evidence>
<dbReference type="RefSeq" id="XP_007371803.1">
    <property type="nucleotide sequence ID" value="XM_007371741.1"/>
</dbReference>
<organism evidence="1 2">
    <name type="scientific">Dichomitus squalens (strain LYAD-421)</name>
    <name type="common">Western red white-rot fungus</name>
    <dbReference type="NCBI Taxonomy" id="732165"/>
    <lineage>
        <taxon>Eukaryota</taxon>
        <taxon>Fungi</taxon>
        <taxon>Dikarya</taxon>
        <taxon>Basidiomycota</taxon>
        <taxon>Agaricomycotina</taxon>
        <taxon>Agaricomycetes</taxon>
        <taxon>Polyporales</taxon>
        <taxon>Polyporaceae</taxon>
        <taxon>Dichomitus</taxon>
    </lineage>
</organism>
<dbReference type="GeneID" id="18843991"/>
<dbReference type="AlphaFoldDB" id="R7SK85"/>
<name>R7SK85_DICSQ</name>
<dbReference type="KEGG" id="dsq:DICSQDRAFT_73897"/>
<accession>R7SK85</accession>
<dbReference type="OrthoDB" id="5599163at2759"/>
<proteinExistence type="predicted"/>
<dbReference type="OMA" id="IPIAHRI"/>
<feature type="non-terminal residue" evidence="1">
    <location>
        <position position="184"/>
    </location>
</feature>